<keyword evidence="1" id="KW-0732">Signal</keyword>
<sequence length="145" mass="15349">MKGGAAFVPPFLLVVCWLQCMLHCGLVSAASDDCVYPLEDRDRGCTASVNSKCYGQLQDAVNAATVDSTVLLWEDVVVMGSVVSGLVDQSLSTVSIVGCRENLSVTCGFNTSTALKLPLLYADVLYGASLLNSISLENFAVRNCS</sequence>
<proteinExistence type="predicted"/>
<dbReference type="AlphaFoldDB" id="A0A0L0G8Z8"/>
<evidence type="ECO:0000313" key="2">
    <source>
        <dbReference type="EMBL" id="KNC85384.1"/>
    </source>
</evidence>
<dbReference type="Proteomes" id="UP000054560">
    <property type="component" value="Unassembled WGS sequence"/>
</dbReference>
<feature type="chain" id="PRO_5005539274" evidence="1">
    <location>
        <begin position="30"/>
        <end position="145"/>
    </location>
</feature>
<reference evidence="2 3" key="1">
    <citation type="submission" date="2011-02" db="EMBL/GenBank/DDBJ databases">
        <title>The Genome Sequence of Sphaeroforma arctica JP610.</title>
        <authorList>
            <consortium name="The Broad Institute Genome Sequencing Platform"/>
            <person name="Russ C."/>
            <person name="Cuomo C."/>
            <person name="Young S.K."/>
            <person name="Zeng Q."/>
            <person name="Gargeya S."/>
            <person name="Alvarado L."/>
            <person name="Berlin A."/>
            <person name="Chapman S.B."/>
            <person name="Chen Z."/>
            <person name="Freedman E."/>
            <person name="Gellesch M."/>
            <person name="Goldberg J."/>
            <person name="Griggs A."/>
            <person name="Gujja S."/>
            <person name="Heilman E."/>
            <person name="Heiman D."/>
            <person name="Howarth C."/>
            <person name="Mehta T."/>
            <person name="Neiman D."/>
            <person name="Pearson M."/>
            <person name="Roberts A."/>
            <person name="Saif S."/>
            <person name="Shea T."/>
            <person name="Shenoy N."/>
            <person name="Sisk P."/>
            <person name="Stolte C."/>
            <person name="Sykes S."/>
            <person name="White J."/>
            <person name="Yandava C."/>
            <person name="Burger G."/>
            <person name="Gray M.W."/>
            <person name="Holland P.W.H."/>
            <person name="King N."/>
            <person name="Lang F.B.F."/>
            <person name="Roger A.J."/>
            <person name="Ruiz-Trillo I."/>
            <person name="Haas B."/>
            <person name="Nusbaum C."/>
            <person name="Birren B."/>
        </authorList>
    </citation>
    <scope>NUCLEOTIDE SEQUENCE [LARGE SCALE GENOMIC DNA]</scope>
    <source>
        <strain evidence="2 3">JP610</strain>
    </source>
</reference>
<feature type="non-terminal residue" evidence="2">
    <location>
        <position position="145"/>
    </location>
</feature>
<keyword evidence="3" id="KW-1185">Reference proteome</keyword>
<gene>
    <name evidence="2" type="ORF">SARC_02442</name>
</gene>
<feature type="signal peptide" evidence="1">
    <location>
        <begin position="1"/>
        <end position="29"/>
    </location>
</feature>
<dbReference type="EMBL" id="KQ241705">
    <property type="protein sequence ID" value="KNC85384.1"/>
    <property type="molecule type" value="Genomic_DNA"/>
</dbReference>
<protein>
    <submittedName>
        <fullName evidence="2">Uncharacterized protein</fullName>
    </submittedName>
</protein>
<name>A0A0L0G8Z8_9EUKA</name>
<accession>A0A0L0G8Z8</accession>
<dbReference type="GeneID" id="25902946"/>
<dbReference type="RefSeq" id="XP_014159286.1">
    <property type="nucleotide sequence ID" value="XM_014303811.1"/>
</dbReference>
<evidence type="ECO:0000313" key="3">
    <source>
        <dbReference type="Proteomes" id="UP000054560"/>
    </source>
</evidence>
<organism evidence="2 3">
    <name type="scientific">Sphaeroforma arctica JP610</name>
    <dbReference type="NCBI Taxonomy" id="667725"/>
    <lineage>
        <taxon>Eukaryota</taxon>
        <taxon>Ichthyosporea</taxon>
        <taxon>Ichthyophonida</taxon>
        <taxon>Sphaeroforma</taxon>
    </lineage>
</organism>
<evidence type="ECO:0000256" key="1">
    <source>
        <dbReference type="SAM" id="SignalP"/>
    </source>
</evidence>